<dbReference type="PANTHER" id="PTHR45527">
    <property type="entry name" value="NONRIBOSOMAL PEPTIDE SYNTHETASE"/>
    <property type="match status" value="1"/>
</dbReference>
<protein>
    <recommendedName>
        <fullName evidence="2">Carrier domain-containing protein</fullName>
    </recommendedName>
</protein>
<comment type="cofactor">
    <cofactor evidence="1">
        <name>pantetheine 4'-phosphate</name>
        <dbReference type="ChEBI" id="CHEBI:47942"/>
    </cofactor>
</comment>
<dbReference type="GO" id="GO:0008610">
    <property type="term" value="P:lipid biosynthetic process"/>
    <property type="evidence" value="ECO:0007669"/>
    <property type="project" value="UniProtKB-ARBA"/>
</dbReference>
<dbReference type="SUPFAM" id="SSF47336">
    <property type="entry name" value="ACP-like"/>
    <property type="match status" value="1"/>
</dbReference>
<evidence type="ECO:0000313" key="4">
    <source>
        <dbReference type="Proteomes" id="UP000094784"/>
    </source>
</evidence>
<dbReference type="InterPro" id="IPR000873">
    <property type="entry name" value="AMP-dep_synth/lig_dom"/>
</dbReference>
<sequence length="1065" mass="120962">MVQNEKKLPLTPLQLVMLMETLKDPDSEAYWQILSYEIPNSFTFKEIQEAWLNTARANPALRTKFEWEQEIEPIQIIQSNVEEINVIEVNYLRIQDEFMNIENWFKSEIGRLQRTFLNKTQQFYLIQNWKPSKNLLVWVHHHIIMDGWSIAQTLEDFFKLLNKDVTSLAIRPDIEPYLHYINDPMYQKGLEKYWGNVLSDLAEAETLAIEKPQHMGQKPLFEYLDKELSKRAAENLHAYSIKNRVTTSSIALTIWGVLINRYQHTNKLYVGSTFALRPYQLIESSDMNGMLINTLPVKIGVEDELTLKEVCLQTMDHLQDVSENSGIPYSKLLQFGGVSGNTEIFKTSVIFQNFKGSLTNKKNGDLVHQYGTSSDPLSVTFDITQGSICLRLGWDQQRYEQTELLRLLDSLEYIFENIDNYNNMLVKNINLTQIEELYLKNVLTTDVSATSENFSIQSILGDYREDSLAISDGQRNLSYQDVKRYINIVANELLKEGVQSGDTVALVGKKSIETAIGIFAAWTIGAAWCAIDTSIPEARTKRTLETLQPKTLLFLDNIPTIVERSTDETEIMSEAYKFNSGDVAYYISTSGSTGEPKIVSLKAEGLLQIIQSWKQFYHLDSEQYVLQLGSWTSDVFLGDLLKAWSTNGYLFICEEEKRIDMAYLAEMAAKYNISFLESTPVLVREFIHFLNEENRVLKDLKTIVVGADTFRLEEKNEICDMLWEGVNFYNGYGLSECTIESLVYMCNNNQDSSKSGLCPIGKPLPGTMLRIVDKTGNSVAPGMIGELHIGGKQVTKGYVTEEGLVTSTCYTLDGVSYFRTGDLVRLNANGVIEFYGRSDQQVKIRGYRLELGEVENALLSLQPGMECFVSCLPSNNGENTLIAFISGIDQSIETINSRISKILPDFAIPNVIVPLEKLPRNTNGKIDRVSLRKQAEELLNQLTATSTISISGDMVDIVRETWEVVLGKKVQLNRSLFDQGGHSLIVLKLYNLLRKVLPLYEFVVGDLFRYPTINRFVEEITARKEAEPIAESTIPSYSKIEVLEKVKQGELTVEEAMKIIGGHRL</sequence>
<comment type="caution">
    <text evidence="3">The sequence shown here is derived from an EMBL/GenBank/DDBJ whole genome shotgun (WGS) entry which is preliminary data.</text>
</comment>
<dbReference type="InterPro" id="IPR042099">
    <property type="entry name" value="ANL_N_sf"/>
</dbReference>
<dbReference type="Gene3D" id="3.40.50.12780">
    <property type="entry name" value="N-terminal domain of ligase-like"/>
    <property type="match status" value="1"/>
</dbReference>
<name>A0A1E4R8J2_9BACI</name>
<dbReference type="GO" id="GO:0003824">
    <property type="term" value="F:catalytic activity"/>
    <property type="evidence" value="ECO:0007669"/>
    <property type="project" value="InterPro"/>
</dbReference>
<proteinExistence type="predicted"/>
<gene>
    <name evidence="3" type="ORF">BG258_13080</name>
</gene>
<dbReference type="GO" id="GO:0044550">
    <property type="term" value="P:secondary metabolite biosynthetic process"/>
    <property type="evidence" value="ECO:0007669"/>
    <property type="project" value="TreeGrafter"/>
</dbReference>
<dbReference type="OrthoDB" id="9765680at2"/>
<organism evidence="3 4">
    <name type="scientific">Lysinibacillus fusiformis</name>
    <dbReference type="NCBI Taxonomy" id="28031"/>
    <lineage>
        <taxon>Bacteria</taxon>
        <taxon>Bacillati</taxon>
        <taxon>Bacillota</taxon>
        <taxon>Bacilli</taxon>
        <taxon>Bacillales</taxon>
        <taxon>Bacillaceae</taxon>
        <taxon>Lysinibacillus</taxon>
    </lineage>
</organism>
<feature type="domain" description="Carrier" evidence="2">
    <location>
        <begin position="949"/>
        <end position="1024"/>
    </location>
</feature>
<dbReference type="Pfam" id="PF00550">
    <property type="entry name" value="PP-binding"/>
    <property type="match status" value="1"/>
</dbReference>
<dbReference type="Pfam" id="PF00668">
    <property type="entry name" value="Condensation"/>
    <property type="match status" value="1"/>
</dbReference>
<dbReference type="Pfam" id="PF00501">
    <property type="entry name" value="AMP-binding"/>
    <property type="match status" value="1"/>
</dbReference>
<dbReference type="PANTHER" id="PTHR45527:SF1">
    <property type="entry name" value="FATTY ACID SYNTHASE"/>
    <property type="match status" value="1"/>
</dbReference>
<dbReference type="InterPro" id="IPR023213">
    <property type="entry name" value="CAT-like_dom_sf"/>
</dbReference>
<dbReference type="Gene3D" id="3.30.559.30">
    <property type="entry name" value="Nonribosomal peptide synthetase, condensation domain"/>
    <property type="match status" value="1"/>
</dbReference>
<dbReference type="GO" id="GO:0031177">
    <property type="term" value="F:phosphopantetheine binding"/>
    <property type="evidence" value="ECO:0007669"/>
    <property type="project" value="TreeGrafter"/>
</dbReference>
<dbReference type="InterPro" id="IPR009081">
    <property type="entry name" value="PP-bd_ACP"/>
</dbReference>
<evidence type="ECO:0000313" key="3">
    <source>
        <dbReference type="EMBL" id="ODV56759.1"/>
    </source>
</evidence>
<dbReference type="InterPro" id="IPR036736">
    <property type="entry name" value="ACP-like_sf"/>
</dbReference>
<dbReference type="EMBL" id="MECQ01000001">
    <property type="protein sequence ID" value="ODV56759.1"/>
    <property type="molecule type" value="Genomic_DNA"/>
</dbReference>
<dbReference type="Gene3D" id="1.10.1200.10">
    <property type="entry name" value="ACP-like"/>
    <property type="match status" value="1"/>
</dbReference>
<dbReference type="RefSeq" id="WP_069481743.1">
    <property type="nucleotide sequence ID" value="NZ_KV766182.1"/>
</dbReference>
<dbReference type="PROSITE" id="PS50075">
    <property type="entry name" value="CARRIER"/>
    <property type="match status" value="1"/>
</dbReference>
<dbReference type="GO" id="GO:0005737">
    <property type="term" value="C:cytoplasm"/>
    <property type="evidence" value="ECO:0007669"/>
    <property type="project" value="TreeGrafter"/>
</dbReference>
<reference evidence="3 4" key="1">
    <citation type="submission" date="2016-09" db="EMBL/GenBank/DDBJ databases">
        <title>Draft genome sequence of the soil isolate, Lysinibacillus fusiformis M5, a potential hypoxanthine producer.</title>
        <authorList>
            <person name="Gallegos-Monterrosa R."/>
            <person name="Maroti G."/>
            <person name="Balint B."/>
            <person name="Kovacs A.T."/>
        </authorList>
    </citation>
    <scope>NUCLEOTIDE SEQUENCE [LARGE SCALE GENOMIC DNA]</scope>
    <source>
        <strain evidence="3 4">M5</strain>
    </source>
</reference>
<accession>A0A1E4R8J2</accession>
<evidence type="ECO:0000256" key="1">
    <source>
        <dbReference type="ARBA" id="ARBA00001957"/>
    </source>
</evidence>
<dbReference type="InterPro" id="IPR045851">
    <property type="entry name" value="AMP-bd_C_sf"/>
</dbReference>
<dbReference type="GO" id="GO:0043041">
    <property type="term" value="P:amino acid activation for nonribosomal peptide biosynthetic process"/>
    <property type="evidence" value="ECO:0007669"/>
    <property type="project" value="TreeGrafter"/>
</dbReference>
<dbReference type="InterPro" id="IPR001242">
    <property type="entry name" value="Condensation_dom"/>
</dbReference>
<evidence type="ECO:0000259" key="2">
    <source>
        <dbReference type="PROSITE" id="PS50075"/>
    </source>
</evidence>
<dbReference type="Gene3D" id="3.30.300.30">
    <property type="match status" value="1"/>
</dbReference>
<dbReference type="Proteomes" id="UP000094784">
    <property type="component" value="Unassembled WGS sequence"/>
</dbReference>
<dbReference type="Gene3D" id="3.30.559.10">
    <property type="entry name" value="Chloramphenicol acetyltransferase-like domain"/>
    <property type="match status" value="1"/>
</dbReference>
<dbReference type="SUPFAM" id="SSF52777">
    <property type="entry name" value="CoA-dependent acyltransferases"/>
    <property type="match status" value="2"/>
</dbReference>
<dbReference type="AlphaFoldDB" id="A0A1E4R8J2"/>
<dbReference type="SUPFAM" id="SSF56801">
    <property type="entry name" value="Acetyl-CoA synthetase-like"/>
    <property type="match status" value="1"/>
</dbReference>